<evidence type="ECO:0000313" key="3">
    <source>
        <dbReference type="EMBL" id="KAK2079140.1"/>
    </source>
</evidence>
<feature type="compositionally biased region" description="Low complexity" evidence="1">
    <location>
        <begin position="182"/>
        <end position="193"/>
    </location>
</feature>
<comment type="caution">
    <text evidence="3">The sequence shown here is derived from an EMBL/GenBank/DDBJ whole genome shotgun (WGS) entry which is preliminary data.</text>
</comment>
<name>A0AAD9ML45_PROWI</name>
<dbReference type="GO" id="GO:0006433">
    <property type="term" value="P:prolyl-tRNA aminoacylation"/>
    <property type="evidence" value="ECO:0007669"/>
    <property type="project" value="InterPro"/>
</dbReference>
<keyword evidence="4" id="KW-1185">Reference proteome</keyword>
<proteinExistence type="predicted"/>
<feature type="region of interest" description="Disordered" evidence="1">
    <location>
        <begin position="28"/>
        <end position="49"/>
    </location>
</feature>
<dbReference type="GO" id="GO:0005524">
    <property type="term" value="F:ATP binding"/>
    <property type="evidence" value="ECO:0007669"/>
    <property type="project" value="InterPro"/>
</dbReference>
<dbReference type="AlphaFoldDB" id="A0AAD9ML45"/>
<feature type="region of interest" description="Disordered" evidence="1">
    <location>
        <begin position="168"/>
        <end position="253"/>
    </location>
</feature>
<evidence type="ECO:0000259" key="2">
    <source>
        <dbReference type="Pfam" id="PF03129"/>
    </source>
</evidence>
<dbReference type="GO" id="GO:0005737">
    <property type="term" value="C:cytoplasm"/>
    <property type="evidence" value="ECO:0007669"/>
    <property type="project" value="InterPro"/>
</dbReference>
<accession>A0AAD9ML45</accession>
<dbReference type="Gene3D" id="3.40.50.800">
    <property type="entry name" value="Anticodon-binding domain"/>
    <property type="match status" value="1"/>
</dbReference>
<sequence>MAADTGPLTPAEIARRHRQRELAKLATKLRQEGKEYKRKGPKNKPKIRSKGKIQVMRVVVIPVFWKQKKAEQAAVFRKVEQAVEQLREAGAYCVSDTTNELMPGEKFKQWEERGVPLRVEIGPREAEANSAVLAVAKGAGEVADRGTVLMGRNLQQAVVSKIQELGLELKPRGPRPPKREAGAAAATASGAEAEAPKEINAAAEDESSSSGDEAAEETAAQPAAVTDEKPAKKAKKEDPAAPAPSKKALRAKAVSGDQLDDFILPEDAEAAEEAAKKEAKPKKKAKKEAKLVTF</sequence>
<feature type="compositionally biased region" description="Basic and acidic residues" evidence="1">
    <location>
        <begin position="226"/>
        <end position="239"/>
    </location>
</feature>
<dbReference type="GO" id="GO:0017101">
    <property type="term" value="C:aminoacyl-tRNA synthetase multienzyme complex"/>
    <property type="evidence" value="ECO:0007669"/>
    <property type="project" value="TreeGrafter"/>
</dbReference>
<feature type="domain" description="Anticodon-binding" evidence="2">
    <location>
        <begin position="58"/>
        <end position="133"/>
    </location>
</feature>
<protein>
    <recommendedName>
        <fullName evidence="2">Anticodon-binding domain-containing protein</fullName>
    </recommendedName>
</protein>
<feature type="compositionally biased region" description="Basic and acidic residues" evidence="1">
    <location>
        <begin position="168"/>
        <end position="181"/>
    </location>
</feature>
<feature type="compositionally biased region" description="Low complexity" evidence="1">
    <location>
        <begin position="208"/>
        <end position="224"/>
    </location>
</feature>
<dbReference type="Proteomes" id="UP001255856">
    <property type="component" value="Unassembled WGS sequence"/>
</dbReference>
<dbReference type="Pfam" id="PF03129">
    <property type="entry name" value="HGTP_anticodon"/>
    <property type="match status" value="1"/>
</dbReference>
<dbReference type="EMBL" id="JASFZW010000003">
    <property type="protein sequence ID" value="KAK2079140.1"/>
    <property type="molecule type" value="Genomic_DNA"/>
</dbReference>
<dbReference type="InterPro" id="IPR004499">
    <property type="entry name" value="Pro-tRNA-ligase_IIa_arc-type"/>
</dbReference>
<dbReference type="PANTHER" id="PTHR43382">
    <property type="entry name" value="PROLYL-TRNA SYNTHETASE"/>
    <property type="match status" value="1"/>
</dbReference>
<feature type="compositionally biased region" description="Basic residues" evidence="1">
    <location>
        <begin position="36"/>
        <end position="49"/>
    </location>
</feature>
<evidence type="ECO:0000256" key="1">
    <source>
        <dbReference type="SAM" id="MobiDB-lite"/>
    </source>
</evidence>
<dbReference type="SUPFAM" id="SSF52954">
    <property type="entry name" value="Class II aaRS ABD-related"/>
    <property type="match status" value="1"/>
</dbReference>
<dbReference type="GO" id="GO:0004827">
    <property type="term" value="F:proline-tRNA ligase activity"/>
    <property type="evidence" value="ECO:0007669"/>
    <property type="project" value="InterPro"/>
</dbReference>
<gene>
    <name evidence="3" type="ORF">QBZ16_002831</name>
</gene>
<organism evidence="3 4">
    <name type="scientific">Prototheca wickerhamii</name>
    <dbReference type="NCBI Taxonomy" id="3111"/>
    <lineage>
        <taxon>Eukaryota</taxon>
        <taxon>Viridiplantae</taxon>
        <taxon>Chlorophyta</taxon>
        <taxon>core chlorophytes</taxon>
        <taxon>Trebouxiophyceae</taxon>
        <taxon>Chlorellales</taxon>
        <taxon>Chlorellaceae</taxon>
        <taxon>Prototheca</taxon>
    </lineage>
</organism>
<feature type="region of interest" description="Disordered" evidence="1">
    <location>
        <begin position="271"/>
        <end position="294"/>
    </location>
</feature>
<dbReference type="PANTHER" id="PTHR43382:SF2">
    <property type="entry name" value="BIFUNCTIONAL GLUTAMATE_PROLINE--TRNA LIGASE"/>
    <property type="match status" value="1"/>
</dbReference>
<dbReference type="InterPro" id="IPR036621">
    <property type="entry name" value="Anticodon-bd_dom_sf"/>
</dbReference>
<dbReference type="InterPro" id="IPR004154">
    <property type="entry name" value="Anticodon-bd"/>
</dbReference>
<reference evidence="3" key="1">
    <citation type="submission" date="2021-01" db="EMBL/GenBank/DDBJ databases">
        <authorList>
            <person name="Eckstrom K.M.E."/>
        </authorList>
    </citation>
    <scope>NUCLEOTIDE SEQUENCE</scope>
    <source>
        <strain evidence="3">UVCC 0001</strain>
    </source>
</reference>
<evidence type="ECO:0000313" key="4">
    <source>
        <dbReference type="Proteomes" id="UP001255856"/>
    </source>
</evidence>